<evidence type="ECO:0000256" key="12">
    <source>
        <dbReference type="ARBA" id="ARBA00022741"/>
    </source>
</evidence>
<dbReference type="EMBL" id="JADEWZ010000010">
    <property type="protein sequence ID" value="MBE9115999.1"/>
    <property type="molecule type" value="Genomic_DNA"/>
</dbReference>
<evidence type="ECO:0000256" key="11">
    <source>
        <dbReference type="ARBA" id="ARBA00022679"/>
    </source>
</evidence>
<keyword evidence="13 21" id="KW-0418">Kinase</keyword>
<evidence type="ECO:0000256" key="19">
    <source>
        <dbReference type="PIRSR" id="PIRSR006135-2"/>
    </source>
</evidence>
<dbReference type="UniPathway" id="UPA00148">
    <property type="reaction ID" value="UER00236"/>
</dbReference>
<sequence>MIQPQFRIALVTGSARSGKSEWAEYLAAEAQKAVKYVATAQIDPNDPEWIARIEKHIQRRPAHWETLWVPVDLARVIGDSDPSDCLLVDALGTWVANLLDEDEAVWEKRVEGVLESLEGAKGTIILVGEEVGWGLVPIYPAGRVFRDRAGQLLRRIGAIASVVYLVTGGYALNLTQHGIPLPKTHEKFS</sequence>
<evidence type="ECO:0000256" key="3">
    <source>
        <dbReference type="ARBA" id="ARBA00001522"/>
    </source>
</evidence>
<keyword evidence="22" id="KW-1185">Reference proteome</keyword>
<keyword evidence="14" id="KW-0067">ATP-binding</keyword>
<accession>A0A8J7J1U3</accession>
<comment type="catalytic activity">
    <reaction evidence="2">
        <text>adenosylcob(III)inamide phosphate + GTP + H(+) = adenosylcob(III)inamide-GDP + diphosphate</text>
        <dbReference type="Rhea" id="RHEA:22712"/>
        <dbReference type="ChEBI" id="CHEBI:15378"/>
        <dbReference type="ChEBI" id="CHEBI:33019"/>
        <dbReference type="ChEBI" id="CHEBI:37565"/>
        <dbReference type="ChEBI" id="CHEBI:58502"/>
        <dbReference type="ChEBI" id="CHEBI:60487"/>
        <dbReference type="EC" id="2.7.7.62"/>
    </reaction>
</comment>
<evidence type="ECO:0000256" key="20">
    <source>
        <dbReference type="SAM" id="Phobius"/>
    </source>
</evidence>
<dbReference type="CDD" id="cd00544">
    <property type="entry name" value="CobU"/>
    <property type="match status" value="1"/>
</dbReference>
<keyword evidence="11 21" id="KW-0808">Transferase</keyword>
<evidence type="ECO:0000256" key="6">
    <source>
        <dbReference type="ARBA" id="ARBA00005159"/>
    </source>
</evidence>
<dbReference type="EC" id="2.7.1.156" evidence="8"/>
<dbReference type="RefSeq" id="WP_194029085.1">
    <property type="nucleotide sequence ID" value="NZ_JADEWZ010000010.1"/>
</dbReference>
<dbReference type="GO" id="GO:0005524">
    <property type="term" value="F:ATP binding"/>
    <property type="evidence" value="ECO:0007669"/>
    <property type="project" value="UniProtKB-KW"/>
</dbReference>
<keyword evidence="10" id="KW-0169">Cobalamin biosynthesis</keyword>
<evidence type="ECO:0000256" key="4">
    <source>
        <dbReference type="ARBA" id="ARBA00003889"/>
    </source>
</evidence>
<keyword evidence="20" id="KW-1133">Transmembrane helix</keyword>
<evidence type="ECO:0000256" key="16">
    <source>
        <dbReference type="ARBA" id="ARBA00029570"/>
    </source>
</evidence>
<dbReference type="Gene3D" id="3.40.50.300">
    <property type="entry name" value="P-loop containing nucleotide triphosphate hydrolases"/>
    <property type="match status" value="1"/>
</dbReference>
<dbReference type="GO" id="GO:0009236">
    <property type="term" value="P:cobalamin biosynthetic process"/>
    <property type="evidence" value="ECO:0007669"/>
    <property type="project" value="UniProtKB-UniPathway"/>
</dbReference>
<evidence type="ECO:0000256" key="1">
    <source>
        <dbReference type="ARBA" id="ARBA00000312"/>
    </source>
</evidence>
<dbReference type="GO" id="GO:0043752">
    <property type="term" value="F:adenosylcobinamide kinase activity"/>
    <property type="evidence" value="ECO:0007669"/>
    <property type="project" value="UniProtKB-EC"/>
</dbReference>
<keyword evidence="15 19" id="KW-0342">GTP-binding</keyword>
<dbReference type="Pfam" id="PF02283">
    <property type="entry name" value="CobU"/>
    <property type="match status" value="1"/>
</dbReference>
<evidence type="ECO:0000256" key="13">
    <source>
        <dbReference type="ARBA" id="ARBA00022777"/>
    </source>
</evidence>
<reference evidence="21" key="1">
    <citation type="submission" date="2020-10" db="EMBL/GenBank/DDBJ databases">
        <authorList>
            <person name="Castelo-Branco R."/>
            <person name="Eusebio N."/>
            <person name="Adriana R."/>
            <person name="Vieira A."/>
            <person name="Brugerolle De Fraissinette N."/>
            <person name="Rezende De Castro R."/>
            <person name="Schneider M.P."/>
            <person name="Vasconcelos V."/>
            <person name="Leao P.N."/>
        </authorList>
    </citation>
    <scope>NUCLEOTIDE SEQUENCE</scope>
    <source>
        <strain evidence="21">LEGE 07157</strain>
    </source>
</reference>
<keyword evidence="21" id="KW-0548">Nucleotidyltransferase</keyword>
<comment type="catalytic activity">
    <reaction evidence="1">
        <text>adenosylcob(III)inamide + ATP = adenosylcob(III)inamide phosphate + ADP + H(+)</text>
        <dbReference type="Rhea" id="RHEA:15769"/>
        <dbReference type="ChEBI" id="CHEBI:2480"/>
        <dbReference type="ChEBI" id="CHEBI:15378"/>
        <dbReference type="ChEBI" id="CHEBI:30616"/>
        <dbReference type="ChEBI" id="CHEBI:58502"/>
        <dbReference type="ChEBI" id="CHEBI:456216"/>
        <dbReference type="EC" id="2.7.1.156"/>
    </reaction>
</comment>
<comment type="pathway">
    <text evidence="6">Cofactor biosynthesis; adenosylcobalamin biosynthesis; adenosylcobalamin from cob(II)yrinate a,c-diamide: step 5/7.</text>
</comment>
<comment type="catalytic activity">
    <reaction evidence="3">
        <text>adenosylcob(III)inamide + GTP = adenosylcob(III)inamide phosphate + GDP + H(+)</text>
        <dbReference type="Rhea" id="RHEA:15765"/>
        <dbReference type="ChEBI" id="CHEBI:2480"/>
        <dbReference type="ChEBI" id="CHEBI:15378"/>
        <dbReference type="ChEBI" id="CHEBI:37565"/>
        <dbReference type="ChEBI" id="CHEBI:58189"/>
        <dbReference type="ChEBI" id="CHEBI:58502"/>
        <dbReference type="EC" id="2.7.1.156"/>
    </reaction>
</comment>
<dbReference type="Proteomes" id="UP000654482">
    <property type="component" value="Unassembled WGS sequence"/>
</dbReference>
<evidence type="ECO:0000256" key="5">
    <source>
        <dbReference type="ARBA" id="ARBA00004692"/>
    </source>
</evidence>
<evidence type="ECO:0000256" key="10">
    <source>
        <dbReference type="ARBA" id="ARBA00022573"/>
    </source>
</evidence>
<feature type="binding site" evidence="19">
    <location>
        <begin position="38"/>
        <end position="40"/>
    </location>
    <ligand>
        <name>GTP</name>
        <dbReference type="ChEBI" id="CHEBI:37565"/>
    </ligand>
</feature>
<protein>
    <recommendedName>
        <fullName evidence="16">Adenosylcobinamide kinase</fullName>
        <ecNumber evidence="8">2.7.1.156</ecNumber>
        <ecNumber evidence="9">2.7.7.62</ecNumber>
    </recommendedName>
    <alternativeName>
        <fullName evidence="17">Adenosylcobinamide-phosphate guanylyltransferase</fullName>
    </alternativeName>
</protein>
<evidence type="ECO:0000256" key="18">
    <source>
        <dbReference type="PIRSR" id="PIRSR006135-1"/>
    </source>
</evidence>
<gene>
    <name evidence="21" type="primary">cobU</name>
    <name evidence="21" type="ORF">IQ249_08845</name>
</gene>
<comment type="function">
    <text evidence="4">Catalyzes ATP-dependent phosphorylation of adenosylcobinamide and addition of GMP to adenosylcobinamide phosphate.</text>
</comment>
<feature type="transmembrane region" description="Helical" evidence="20">
    <location>
        <begin position="152"/>
        <end position="172"/>
    </location>
</feature>
<dbReference type="AlphaFoldDB" id="A0A8J7J1U3"/>
<evidence type="ECO:0000313" key="22">
    <source>
        <dbReference type="Proteomes" id="UP000654482"/>
    </source>
</evidence>
<organism evidence="21 22">
    <name type="scientific">Lusitaniella coriacea LEGE 07157</name>
    <dbReference type="NCBI Taxonomy" id="945747"/>
    <lineage>
        <taxon>Bacteria</taxon>
        <taxon>Bacillati</taxon>
        <taxon>Cyanobacteriota</taxon>
        <taxon>Cyanophyceae</taxon>
        <taxon>Spirulinales</taxon>
        <taxon>Lusitaniellaceae</taxon>
        <taxon>Lusitaniella</taxon>
    </lineage>
</organism>
<name>A0A8J7J1U3_9CYAN</name>
<evidence type="ECO:0000313" key="21">
    <source>
        <dbReference type="EMBL" id="MBE9115999.1"/>
    </source>
</evidence>
<keyword evidence="20" id="KW-0812">Transmembrane</keyword>
<keyword evidence="12 19" id="KW-0547">Nucleotide-binding</keyword>
<dbReference type="PANTHER" id="PTHR34848">
    <property type="match status" value="1"/>
</dbReference>
<dbReference type="PANTHER" id="PTHR34848:SF1">
    <property type="entry name" value="BIFUNCTIONAL ADENOSYLCOBALAMIN BIOSYNTHESIS PROTEIN COBU"/>
    <property type="match status" value="1"/>
</dbReference>
<evidence type="ECO:0000256" key="2">
    <source>
        <dbReference type="ARBA" id="ARBA00000711"/>
    </source>
</evidence>
<evidence type="ECO:0000256" key="14">
    <source>
        <dbReference type="ARBA" id="ARBA00022840"/>
    </source>
</evidence>
<dbReference type="GO" id="GO:0008820">
    <property type="term" value="F:cobinamide phosphate guanylyltransferase activity"/>
    <property type="evidence" value="ECO:0007669"/>
    <property type="project" value="UniProtKB-EC"/>
</dbReference>
<dbReference type="InterPro" id="IPR027417">
    <property type="entry name" value="P-loop_NTPase"/>
</dbReference>
<dbReference type="SUPFAM" id="SSF52540">
    <property type="entry name" value="P-loop containing nucleoside triphosphate hydrolases"/>
    <property type="match status" value="1"/>
</dbReference>
<proteinExistence type="inferred from homology"/>
<evidence type="ECO:0000256" key="7">
    <source>
        <dbReference type="ARBA" id="ARBA00007490"/>
    </source>
</evidence>
<evidence type="ECO:0000256" key="15">
    <source>
        <dbReference type="ARBA" id="ARBA00023134"/>
    </source>
</evidence>
<feature type="active site" description="GMP-histidine intermediate" evidence="18">
    <location>
        <position position="56"/>
    </location>
</feature>
<feature type="binding site" evidence="19">
    <location>
        <begin position="13"/>
        <end position="20"/>
    </location>
    <ligand>
        <name>GTP</name>
        <dbReference type="ChEBI" id="CHEBI:37565"/>
    </ligand>
</feature>
<dbReference type="GO" id="GO:0005525">
    <property type="term" value="F:GTP binding"/>
    <property type="evidence" value="ECO:0007669"/>
    <property type="project" value="UniProtKB-KW"/>
</dbReference>
<evidence type="ECO:0000256" key="9">
    <source>
        <dbReference type="ARBA" id="ARBA00012523"/>
    </source>
</evidence>
<evidence type="ECO:0000256" key="8">
    <source>
        <dbReference type="ARBA" id="ARBA00012016"/>
    </source>
</evidence>
<comment type="pathway">
    <text evidence="5">Cofactor biosynthesis; adenosylcobalamin biosynthesis; adenosylcobalamin from cob(II)yrinate a,c-diamide: step 6/7.</text>
</comment>
<feature type="binding site" evidence="19">
    <location>
        <position position="89"/>
    </location>
    <ligand>
        <name>GTP</name>
        <dbReference type="ChEBI" id="CHEBI:37565"/>
    </ligand>
</feature>
<dbReference type="EC" id="2.7.7.62" evidence="9"/>
<comment type="caution">
    <text evidence="21">The sequence shown here is derived from an EMBL/GenBank/DDBJ whole genome shotgun (WGS) entry which is preliminary data.</text>
</comment>
<dbReference type="NCBIfam" id="NF004469">
    <property type="entry name" value="PRK05800.1"/>
    <property type="match status" value="1"/>
</dbReference>
<dbReference type="InterPro" id="IPR003203">
    <property type="entry name" value="CobU/CobP"/>
</dbReference>
<evidence type="ECO:0000256" key="17">
    <source>
        <dbReference type="ARBA" id="ARBA00030571"/>
    </source>
</evidence>
<keyword evidence="20" id="KW-0472">Membrane</keyword>
<comment type="similarity">
    <text evidence="7">Belongs to the CobU/CobP family.</text>
</comment>
<dbReference type="PIRSF" id="PIRSF006135">
    <property type="entry name" value="CobU"/>
    <property type="match status" value="1"/>
</dbReference>